<proteinExistence type="inferred from homology"/>
<evidence type="ECO:0000256" key="1">
    <source>
        <dbReference type="ARBA" id="ARBA00009798"/>
    </source>
</evidence>
<dbReference type="InterPro" id="IPR036754">
    <property type="entry name" value="YbaK/aa-tRNA-synt-asso_dom_sf"/>
</dbReference>
<evidence type="ECO:0000313" key="5">
    <source>
        <dbReference type="EMBL" id="SFP43058.1"/>
    </source>
</evidence>
<dbReference type="EMBL" id="FOXF01000023">
    <property type="protein sequence ID" value="SFP43058.1"/>
    <property type="molecule type" value="Genomic_DNA"/>
</dbReference>
<protein>
    <submittedName>
        <fullName evidence="5">Cys-tRNA(Pro) deacylase</fullName>
    </submittedName>
</protein>
<dbReference type="InterPro" id="IPR004369">
    <property type="entry name" value="Prolyl-tRNA_editing_YbaK/EbsC"/>
</dbReference>
<evidence type="ECO:0000256" key="3">
    <source>
        <dbReference type="ARBA" id="ARBA00023239"/>
    </source>
</evidence>
<keyword evidence="3" id="KW-0456">Lyase</keyword>
<dbReference type="InterPro" id="IPR007214">
    <property type="entry name" value="YbaK/aa-tRNA-synth-assoc-dom"/>
</dbReference>
<evidence type="ECO:0000313" key="6">
    <source>
        <dbReference type="Proteomes" id="UP000243745"/>
    </source>
</evidence>
<keyword evidence="2" id="KW-0648">Protein biosynthesis</keyword>
<feature type="domain" description="YbaK/aminoacyl-tRNA synthetase-associated" evidence="4">
    <location>
        <begin position="98"/>
        <end position="208"/>
    </location>
</feature>
<comment type="similarity">
    <text evidence="1">Belongs to the prolyl-tRNA editing family. YbaK/EbsC subfamily.</text>
</comment>
<dbReference type="RefSeq" id="WP_342741915.1">
    <property type="nucleotide sequence ID" value="NZ_FOXF01000023.1"/>
</dbReference>
<evidence type="ECO:0000259" key="4">
    <source>
        <dbReference type="Pfam" id="PF04073"/>
    </source>
</evidence>
<dbReference type="GO" id="GO:0016829">
    <property type="term" value="F:lyase activity"/>
    <property type="evidence" value="ECO:0007669"/>
    <property type="project" value="UniProtKB-KW"/>
</dbReference>
<sequence>MINQVECSPAINRYGIPVITFLVDFQKRKFKVYIVICEKPSCVLLYLSAGARGKTVIFSIMGITKMMTPATKFLDSNKIQYSMYKYECDAKTDFGHMAATKLGRDQNEVFKTLLIHHEKTYVTAVIPVNCNLNLKRAAKLAGLKNAEMVKPADAERLTGYVCGGISPFGQKKRTMTLVSDRALALKEMLVSGGQRGFSVGLPPDVLIKALDARTGDITDDQ</sequence>
<dbReference type="GO" id="GO:0002161">
    <property type="term" value="F:aminoacyl-tRNA deacylase activity"/>
    <property type="evidence" value="ECO:0007669"/>
    <property type="project" value="InterPro"/>
</dbReference>
<name>A0A662ZJ39_9GAMM</name>
<reference evidence="5 6" key="1">
    <citation type="submission" date="2016-10" db="EMBL/GenBank/DDBJ databases">
        <authorList>
            <person name="Varghese N."/>
            <person name="Submissions S."/>
        </authorList>
    </citation>
    <scope>NUCLEOTIDE SEQUENCE [LARGE SCALE GENOMIC DNA]</scope>
    <source>
        <strain evidence="5 6">DSM 1361</strain>
    </source>
</reference>
<dbReference type="NCBIfam" id="TIGR00011">
    <property type="entry name" value="YbaK_EbsC"/>
    <property type="match status" value="1"/>
</dbReference>
<gene>
    <name evidence="5" type="ORF">SAMN02910344_01363</name>
</gene>
<dbReference type="GO" id="GO:0006412">
    <property type="term" value="P:translation"/>
    <property type="evidence" value="ECO:0007669"/>
    <property type="project" value="UniProtKB-KW"/>
</dbReference>
<evidence type="ECO:0000256" key="2">
    <source>
        <dbReference type="ARBA" id="ARBA00022917"/>
    </source>
</evidence>
<dbReference type="AlphaFoldDB" id="A0A662ZJ39"/>
<dbReference type="Pfam" id="PF04073">
    <property type="entry name" value="tRNA_edit"/>
    <property type="match status" value="1"/>
</dbReference>
<dbReference type="PANTHER" id="PTHR30411">
    <property type="entry name" value="CYTOPLASMIC PROTEIN"/>
    <property type="match status" value="1"/>
</dbReference>
<dbReference type="Proteomes" id="UP000243745">
    <property type="component" value="Unassembled WGS sequence"/>
</dbReference>
<keyword evidence="6" id="KW-1185">Reference proteome</keyword>
<accession>A0A662ZJ39</accession>
<dbReference type="SUPFAM" id="SSF55826">
    <property type="entry name" value="YbaK/ProRS associated domain"/>
    <property type="match status" value="1"/>
</dbReference>
<dbReference type="Gene3D" id="3.90.960.10">
    <property type="entry name" value="YbaK/aminoacyl-tRNA synthetase-associated domain"/>
    <property type="match status" value="1"/>
</dbReference>
<dbReference type="CDD" id="cd00002">
    <property type="entry name" value="YbaK_deacylase"/>
    <property type="match status" value="1"/>
</dbReference>
<organism evidence="5 6">
    <name type="scientific">Ruminobacter amylophilus</name>
    <dbReference type="NCBI Taxonomy" id="867"/>
    <lineage>
        <taxon>Bacteria</taxon>
        <taxon>Pseudomonadati</taxon>
        <taxon>Pseudomonadota</taxon>
        <taxon>Gammaproteobacteria</taxon>
        <taxon>Aeromonadales</taxon>
        <taxon>Succinivibrionaceae</taxon>
        <taxon>Ruminobacter</taxon>
    </lineage>
</organism>
<dbReference type="PANTHER" id="PTHR30411:SF0">
    <property type="entry name" value="CYS-TRNA(PRO)_CYS-TRNA(CYS) DEACYLASE YBAK"/>
    <property type="match status" value="1"/>
</dbReference>